<proteinExistence type="predicted"/>
<dbReference type="Gene3D" id="2.60.200.40">
    <property type="match status" value="1"/>
</dbReference>
<dbReference type="GO" id="GO:0046512">
    <property type="term" value="P:sphingosine biosynthetic process"/>
    <property type="evidence" value="ECO:0007669"/>
    <property type="project" value="TreeGrafter"/>
</dbReference>
<dbReference type="GO" id="GO:0001727">
    <property type="term" value="F:lipid kinase activity"/>
    <property type="evidence" value="ECO:0007669"/>
    <property type="project" value="TreeGrafter"/>
</dbReference>
<dbReference type="InterPro" id="IPR001206">
    <property type="entry name" value="Diacylglycerol_kinase_cat_dom"/>
</dbReference>
<evidence type="ECO:0000313" key="2">
    <source>
        <dbReference type="EMBL" id="KAH0544052.1"/>
    </source>
</evidence>
<dbReference type="SUPFAM" id="SSF111331">
    <property type="entry name" value="NAD kinase/diacylglycerol kinase-like"/>
    <property type="match status" value="1"/>
</dbReference>
<dbReference type="Proteomes" id="UP000698800">
    <property type="component" value="Unassembled WGS sequence"/>
</dbReference>
<dbReference type="InterPro" id="IPR050187">
    <property type="entry name" value="Lipid_Phosphate_FormReg"/>
</dbReference>
<feature type="domain" description="DAGKc" evidence="1">
    <location>
        <begin position="135"/>
        <end position="274"/>
    </location>
</feature>
<dbReference type="Pfam" id="PF00781">
    <property type="entry name" value="DAGK_cat"/>
    <property type="match status" value="1"/>
</dbReference>
<comment type="caution">
    <text evidence="2">The sequence shown here is derived from an EMBL/GenBank/DDBJ whole genome shotgun (WGS) entry which is preliminary data.</text>
</comment>
<dbReference type="SMART" id="SM00046">
    <property type="entry name" value="DAGKc"/>
    <property type="match status" value="1"/>
</dbReference>
<name>A0A9P8KZY5_9PEZI</name>
<dbReference type="GO" id="GO:0016020">
    <property type="term" value="C:membrane"/>
    <property type="evidence" value="ECO:0007669"/>
    <property type="project" value="TreeGrafter"/>
</dbReference>
<dbReference type="InterPro" id="IPR055916">
    <property type="entry name" value="DUF7493"/>
</dbReference>
<dbReference type="EMBL" id="JAGHQL010000023">
    <property type="protein sequence ID" value="KAH0544052.1"/>
    <property type="molecule type" value="Genomic_DNA"/>
</dbReference>
<protein>
    <recommendedName>
        <fullName evidence="1">DAGKc domain-containing protein</fullName>
    </recommendedName>
</protein>
<accession>A0A9P8KZY5</accession>
<gene>
    <name evidence="2" type="ORF">FGG08_001670</name>
</gene>
<sequence>MSSETSTIGDPFADPIAEVTRTEPITETTLIVGRNATLTLGTDSLIVLDEGFAKERGFRCCDLLPSNSKNTRPIPFHNVLWANISEPGLTIWFAQQTSKDFVQPTFISYSVEKTNSLAARTWISKLLDRSYSKSQRQKRIKVLINPFGGKGNAQKLYSRDIEPIFTAAQSVIDVERTQYRGHAVEIAENLDIEAYDVVACCSGDGLPHEIFNGLGNRKDARKALSKVAIVQLPCGTGNAMSWNLNGTNSPSLAALYVVKGIRTPLDLVSITQTNRRFLSFLSQSVGIVAESDLATEHLRWMGENRFTYGILVRLLRKTVYPCDLAVKVTVEDKQTIRQHYRQELDNRELVSSRRAQLAATESANNGLPPLKFGTVGDELPEGWELVPYDTLGNFYAGNMAWMAANANFFPAALPNDGNIDLVCIDGHISRITALKSIAAVESGAFYDMEHVSYRKVEGFRIIPRDQKNGYISIDGEKVPFEPFQAEIHRGLGTVLSKSGHIYEAPGV</sequence>
<dbReference type="Pfam" id="PF24321">
    <property type="entry name" value="DUF7493"/>
    <property type="match status" value="1"/>
</dbReference>
<dbReference type="PANTHER" id="PTHR12358">
    <property type="entry name" value="SPHINGOSINE KINASE"/>
    <property type="match status" value="1"/>
</dbReference>
<keyword evidence="3" id="KW-1185">Reference proteome</keyword>
<dbReference type="Gene3D" id="3.40.50.10330">
    <property type="entry name" value="Probable inorganic polyphosphate/atp-NAD kinase, domain 1"/>
    <property type="match status" value="1"/>
</dbReference>
<evidence type="ECO:0000259" key="1">
    <source>
        <dbReference type="PROSITE" id="PS50146"/>
    </source>
</evidence>
<evidence type="ECO:0000313" key="3">
    <source>
        <dbReference type="Proteomes" id="UP000698800"/>
    </source>
</evidence>
<dbReference type="AlphaFoldDB" id="A0A9P8KZY5"/>
<dbReference type="GO" id="GO:0016773">
    <property type="term" value="F:phosphotransferase activity, alcohol group as acceptor"/>
    <property type="evidence" value="ECO:0007669"/>
    <property type="project" value="UniProtKB-ARBA"/>
</dbReference>
<dbReference type="PROSITE" id="PS50146">
    <property type="entry name" value="DAGK"/>
    <property type="match status" value="1"/>
</dbReference>
<organism evidence="2 3">
    <name type="scientific">Glutinoglossum americanum</name>
    <dbReference type="NCBI Taxonomy" id="1670608"/>
    <lineage>
        <taxon>Eukaryota</taxon>
        <taxon>Fungi</taxon>
        <taxon>Dikarya</taxon>
        <taxon>Ascomycota</taxon>
        <taxon>Pezizomycotina</taxon>
        <taxon>Geoglossomycetes</taxon>
        <taxon>Geoglossales</taxon>
        <taxon>Geoglossaceae</taxon>
        <taxon>Glutinoglossum</taxon>
    </lineage>
</organism>
<dbReference type="GO" id="GO:0005737">
    <property type="term" value="C:cytoplasm"/>
    <property type="evidence" value="ECO:0007669"/>
    <property type="project" value="TreeGrafter"/>
</dbReference>
<dbReference type="PANTHER" id="PTHR12358:SF31">
    <property type="entry name" value="ACYLGLYCEROL KINASE, MITOCHONDRIAL"/>
    <property type="match status" value="1"/>
</dbReference>
<dbReference type="InterPro" id="IPR016064">
    <property type="entry name" value="NAD/diacylglycerol_kinase_sf"/>
</dbReference>
<dbReference type="InterPro" id="IPR017438">
    <property type="entry name" value="ATP-NAD_kinase_N"/>
</dbReference>
<reference evidence="2" key="1">
    <citation type="submission" date="2021-03" db="EMBL/GenBank/DDBJ databases">
        <title>Comparative genomics and phylogenomic investigation of the class Geoglossomycetes provide insights into ecological specialization and systematics.</title>
        <authorList>
            <person name="Melie T."/>
            <person name="Pirro S."/>
            <person name="Miller A.N."/>
            <person name="Quandt A."/>
        </authorList>
    </citation>
    <scope>NUCLEOTIDE SEQUENCE</scope>
    <source>
        <strain evidence="2">GBOQ0MN5Z8</strain>
    </source>
</reference>
<dbReference type="OrthoDB" id="3853857at2759"/>